<dbReference type="GO" id="GO:0008168">
    <property type="term" value="F:methyltransferase activity"/>
    <property type="evidence" value="ECO:0007669"/>
    <property type="project" value="UniProtKB-KW"/>
</dbReference>
<evidence type="ECO:0000256" key="5">
    <source>
        <dbReference type="ARBA" id="ARBA00022603"/>
    </source>
</evidence>
<evidence type="ECO:0000313" key="13">
    <source>
        <dbReference type="Proteomes" id="UP001168380"/>
    </source>
</evidence>
<dbReference type="PANTHER" id="PTHR30027:SF3">
    <property type="entry name" value="16S RRNA (URACIL(1498)-N(3))-METHYLTRANSFERASE"/>
    <property type="match status" value="1"/>
</dbReference>
<sequence>MNLILLFPDDFTHGDTVCLRDRRRVEHILRIQKAQSGDRLRVGLVNGLMGEALVTETSADSIHLSVHLQYRPPPASPISMILALPRPPMLKRCLQTISALGIKELILLQSARVEKSYWQSPQLREEKIREELVLGLEQSCDTRLPNVRFAKRFRPFIEDELTEHVATRQALIAHPYASKPCPHGQTAPCVLAIGPEGGFLDQEIEAFSERGFTGVTLGERILRVETAVPYLLGRLSDLLPDC</sequence>
<reference evidence="12" key="1">
    <citation type="submission" date="2023-07" db="EMBL/GenBank/DDBJ databases">
        <title>Gilvimarinus algae sp. nov., isolated from the surface of Kelp.</title>
        <authorList>
            <person name="Sun Y.Y."/>
            <person name="Gong Y."/>
            <person name="Du Z.J."/>
        </authorList>
    </citation>
    <scope>NUCLEOTIDE SEQUENCE</scope>
    <source>
        <strain evidence="12">SDUM040014</strain>
    </source>
</reference>
<evidence type="ECO:0000256" key="6">
    <source>
        <dbReference type="ARBA" id="ARBA00022679"/>
    </source>
</evidence>
<keyword evidence="7 10" id="KW-0949">S-adenosyl-L-methionine</keyword>
<dbReference type="Gene3D" id="3.40.1280.10">
    <property type="match status" value="1"/>
</dbReference>
<dbReference type="Proteomes" id="UP001168380">
    <property type="component" value="Unassembled WGS sequence"/>
</dbReference>
<keyword evidence="13" id="KW-1185">Reference proteome</keyword>
<proteinExistence type="inferred from homology"/>
<dbReference type="InterPro" id="IPR006700">
    <property type="entry name" value="RsmE"/>
</dbReference>
<comment type="similarity">
    <text evidence="2 10">Belongs to the RNA methyltransferase RsmE family.</text>
</comment>
<keyword evidence="3 10" id="KW-0963">Cytoplasm</keyword>
<dbReference type="RefSeq" id="WP_302712974.1">
    <property type="nucleotide sequence ID" value="NZ_JAULRT010000052.1"/>
</dbReference>
<comment type="catalytic activity">
    <reaction evidence="9 10">
        <text>uridine(1498) in 16S rRNA + S-adenosyl-L-methionine = N(3)-methyluridine(1498) in 16S rRNA + S-adenosyl-L-homocysteine + H(+)</text>
        <dbReference type="Rhea" id="RHEA:42920"/>
        <dbReference type="Rhea" id="RHEA-COMP:10283"/>
        <dbReference type="Rhea" id="RHEA-COMP:10284"/>
        <dbReference type="ChEBI" id="CHEBI:15378"/>
        <dbReference type="ChEBI" id="CHEBI:57856"/>
        <dbReference type="ChEBI" id="CHEBI:59789"/>
        <dbReference type="ChEBI" id="CHEBI:65315"/>
        <dbReference type="ChEBI" id="CHEBI:74502"/>
        <dbReference type="EC" id="2.1.1.193"/>
    </reaction>
</comment>
<name>A0ABT8TEW5_9GAMM</name>
<keyword evidence="6 10" id="KW-0808">Transferase</keyword>
<dbReference type="Pfam" id="PF04452">
    <property type="entry name" value="Methyltrans_RNA"/>
    <property type="match status" value="1"/>
</dbReference>
<comment type="function">
    <text evidence="8 10">Specifically methylates the N3 position of the uracil ring of uridine 1498 (m3U1498) in 16S rRNA. Acts on the fully assembled 30S ribosomal subunit.</text>
</comment>
<evidence type="ECO:0000256" key="9">
    <source>
        <dbReference type="ARBA" id="ARBA00047944"/>
    </source>
</evidence>
<dbReference type="EMBL" id="JAULRT010000052">
    <property type="protein sequence ID" value="MDO3382624.1"/>
    <property type="molecule type" value="Genomic_DNA"/>
</dbReference>
<organism evidence="12 13">
    <name type="scientific">Gilvimarinus algae</name>
    <dbReference type="NCBI Taxonomy" id="3058037"/>
    <lineage>
        <taxon>Bacteria</taxon>
        <taxon>Pseudomonadati</taxon>
        <taxon>Pseudomonadota</taxon>
        <taxon>Gammaproteobacteria</taxon>
        <taxon>Cellvibrionales</taxon>
        <taxon>Cellvibrionaceae</taxon>
        <taxon>Gilvimarinus</taxon>
    </lineage>
</organism>
<evidence type="ECO:0000256" key="7">
    <source>
        <dbReference type="ARBA" id="ARBA00022691"/>
    </source>
</evidence>
<dbReference type="GO" id="GO:0032259">
    <property type="term" value="P:methylation"/>
    <property type="evidence" value="ECO:0007669"/>
    <property type="project" value="UniProtKB-KW"/>
</dbReference>
<evidence type="ECO:0000259" key="11">
    <source>
        <dbReference type="Pfam" id="PF04452"/>
    </source>
</evidence>
<dbReference type="InterPro" id="IPR029028">
    <property type="entry name" value="Alpha/beta_knot_MTases"/>
</dbReference>
<dbReference type="EC" id="2.1.1.193" evidence="10"/>
<keyword evidence="4 10" id="KW-0698">rRNA processing</keyword>
<comment type="caution">
    <text evidence="12">The sequence shown here is derived from an EMBL/GenBank/DDBJ whole genome shotgun (WGS) entry which is preliminary data.</text>
</comment>
<evidence type="ECO:0000256" key="4">
    <source>
        <dbReference type="ARBA" id="ARBA00022552"/>
    </source>
</evidence>
<keyword evidence="5 10" id="KW-0489">Methyltransferase</keyword>
<dbReference type="NCBIfam" id="TIGR00046">
    <property type="entry name" value="RsmE family RNA methyltransferase"/>
    <property type="match status" value="1"/>
</dbReference>
<dbReference type="SUPFAM" id="SSF75217">
    <property type="entry name" value="alpha/beta knot"/>
    <property type="match status" value="1"/>
</dbReference>
<dbReference type="PIRSF" id="PIRSF015601">
    <property type="entry name" value="MTase_slr0722"/>
    <property type="match status" value="1"/>
</dbReference>
<evidence type="ECO:0000256" key="3">
    <source>
        <dbReference type="ARBA" id="ARBA00022490"/>
    </source>
</evidence>
<evidence type="ECO:0000256" key="10">
    <source>
        <dbReference type="PIRNR" id="PIRNR015601"/>
    </source>
</evidence>
<dbReference type="NCBIfam" id="NF008700">
    <property type="entry name" value="PRK11713.5-4"/>
    <property type="match status" value="1"/>
</dbReference>
<evidence type="ECO:0000256" key="8">
    <source>
        <dbReference type="ARBA" id="ARBA00025699"/>
    </source>
</evidence>
<comment type="subcellular location">
    <subcellularLocation>
        <location evidence="1 10">Cytoplasm</location>
    </subcellularLocation>
</comment>
<dbReference type="InterPro" id="IPR046886">
    <property type="entry name" value="RsmE_MTase_dom"/>
</dbReference>
<dbReference type="CDD" id="cd18084">
    <property type="entry name" value="RsmE-like"/>
    <property type="match status" value="1"/>
</dbReference>
<feature type="domain" description="Ribosomal RNA small subunit methyltransferase E methyltransferase" evidence="11">
    <location>
        <begin position="77"/>
        <end position="235"/>
    </location>
</feature>
<evidence type="ECO:0000256" key="2">
    <source>
        <dbReference type="ARBA" id="ARBA00005528"/>
    </source>
</evidence>
<dbReference type="PANTHER" id="PTHR30027">
    <property type="entry name" value="RIBOSOMAL RNA SMALL SUBUNIT METHYLTRANSFERASE E"/>
    <property type="match status" value="1"/>
</dbReference>
<accession>A0ABT8TEW5</accession>
<dbReference type="InterPro" id="IPR029026">
    <property type="entry name" value="tRNA_m1G_MTases_N"/>
</dbReference>
<evidence type="ECO:0000256" key="1">
    <source>
        <dbReference type="ARBA" id="ARBA00004496"/>
    </source>
</evidence>
<protein>
    <recommendedName>
        <fullName evidence="10">Ribosomal RNA small subunit methyltransferase E</fullName>
        <ecNumber evidence="10">2.1.1.193</ecNumber>
    </recommendedName>
</protein>
<evidence type="ECO:0000313" key="12">
    <source>
        <dbReference type="EMBL" id="MDO3382624.1"/>
    </source>
</evidence>
<gene>
    <name evidence="12" type="ORF">QWI16_10615</name>
</gene>